<dbReference type="OrthoDB" id="2018427at2759"/>
<dbReference type="STRING" id="55544.A0A4D9DY16"/>
<dbReference type="AlphaFoldDB" id="A0A4D9DY16"/>
<keyword evidence="2" id="KW-0812">Transmembrane</keyword>
<sequence>MQELARICESLKTIRGTAQLLILSCLFVIADCVTQALALYDSALAQAWPALAAPRAKNALAHALQSARHDCDLLWEQYEEEQEAKVEIADFTEEIAENGKTIHELEKAKKQIEIEKSDMQMASEEAEIIEKDEEIDQLKRNHGNHAECSRCRNTEQKRSPEAKEEGGGGSE</sequence>
<name>A0A4D9DY16_9SAUR</name>
<dbReference type="EMBL" id="QXTE01000311">
    <property type="protein sequence ID" value="TFJ99693.1"/>
    <property type="molecule type" value="Genomic_DNA"/>
</dbReference>
<evidence type="ECO:0000313" key="4">
    <source>
        <dbReference type="Proteomes" id="UP000297703"/>
    </source>
</evidence>
<evidence type="ECO:0000313" key="3">
    <source>
        <dbReference type="EMBL" id="TFJ99693.1"/>
    </source>
</evidence>
<keyword evidence="3" id="KW-0371">Homeobox</keyword>
<protein>
    <submittedName>
        <fullName evidence="3">Homeobox protein DBX2</fullName>
    </submittedName>
</protein>
<keyword evidence="3" id="KW-0238">DNA-binding</keyword>
<keyword evidence="2" id="KW-1133">Transmembrane helix</keyword>
<feature type="transmembrane region" description="Helical" evidence="2">
    <location>
        <begin position="20"/>
        <end position="40"/>
    </location>
</feature>
<keyword evidence="2" id="KW-0472">Membrane</keyword>
<reference evidence="3 4" key="2">
    <citation type="submission" date="2019-04" db="EMBL/GenBank/DDBJ databases">
        <title>The genome sequence of big-headed turtle.</title>
        <authorList>
            <person name="Gong S."/>
        </authorList>
    </citation>
    <scope>NUCLEOTIDE SEQUENCE [LARGE SCALE GENOMIC DNA]</scope>
    <source>
        <strain evidence="3">DO16091913</strain>
        <tissue evidence="3">Muscle</tissue>
    </source>
</reference>
<dbReference type="GO" id="GO:0003677">
    <property type="term" value="F:DNA binding"/>
    <property type="evidence" value="ECO:0007669"/>
    <property type="project" value="UniProtKB-KW"/>
</dbReference>
<evidence type="ECO:0000256" key="1">
    <source>
        <dbReference type="SAM" id="MobiDB-lite"/>
    </source>
</evidence>
<gene>
    <name evidence="3" type="ORF">DR999_PMT18242</name>
</gene>
<reference evidence="3 4" key="1">
    <citation type="submission" date="2019-04" db="EMBL/GenBank/DDBJ databases">
        <title>Draft genome of the big-headed turtle Platysternon megacephalum.</title>
        <authorList>
            <person name="Gong S."/>
        </authorList>
    </citation>
    <scope>NUCLEOTIDE SEQUENCE [LARGE SCALE GENOMIC DNA]</scope>
    <source>
        <strain evidence="3">DO16091913</strain>
        <tissue evidence="3">Muscle</tissue>
    </source>
</reference>
<organism evidence="3 4">
    <name type="scientific">Platysternon megacephalum</name>
    <name type="common">big-headed turtle</name>
    <dbReference type="NCBI Taxonomy" id="55544"/>
    <lineage>
        <taxon>Eukaryota</taxon>
        <taxon>Metazoa</taxon>
        <taxon>Chordata</taxon>
        <taxon>Craniata</taxon>
        <taxon>Vertebrata</taxon>
        <taxon>Euteleostomi</taxon>
        <taxon>Archelosauria</taxon>
        <taxon>Testudinata</taxon>
        <taxon>Testudines</taxon>
        <taxon>Cryptodira</taxon>
        <taxon>Durocryptodira</taxon>
        <taxon>Testudinoidea</taxon>
        <taxon>Platysternidae</taxon>
        <taxon>Platysternon</taxon>
    </lineage>
</organism>
<comment type="caution">
    <text evidence="3">The sequence shown here is derived from an EMBL/GenBank/DDBJ whole genome shotgun (WGS) entry which is preliminary data.</text>
</comment>
<dbReference type="Proteomes" id="UP000297703">
    <property type="component" value="Unassembled WGS sequence"/>
</dbReference>
<evidence type="ECO:0000256" key="2">
    <source>
        <dbReference type="SAM" id="Phobius"/>
    </source>
</evidence>
<accession>A0A4D9DY16</accession>
<keyword evidence="4" id="KW-1185">Reference proteome</keyword>
<proteinExistence type="predicted"/>
<feature type="region of interest" description="Disordered" evidence="1">
    <location>
        <begin position="139"/>
        <end position="171"/>
    </location>
</feature>